<gene>
    <name evidence="1" type="ORF">NB645_05220</name>
</gene>
<dbReference type="RefSeq" id="WP_269265769.1">
    <property type="nucleotide sequence ID" value="NZ_CP098248.1"/>
</dbReference>
<evidence type="ECO:0000313" key="1">
    <source>
        <dbReference type="EMBL" id="WAV98131.1"/>
    </source>
</evidence>
<organism evidence="1 2">
    <name type="scientific">Oxalobacter aliiformigenes</name>
    <dbReference type="NCBI Taxonomy" id="2946593"/>
    <lineage>
        <taxon>Bacteria</taxon>
        <taxon>Pseudomonadati</taxon>
        <taxon>Pseudomonadota</taxon>
        <taxon>Betaproteobacteria</taxon>
        <taxon>Burkholderiales</taxon>
        <taxon>Oxalobacteraceae</taxon>
        <taxon>Oxalobacter</taxon>
    </lineage>
</organism>
<dbReference type="Proteomes" id="UP001164794">
    <property type="component" value="Chromosome"/>
</dbReference>
<name>A0ABY7JL26_9BURK</name>
<evidence type="ECO:0000313" key="2">
    <source>
        <dbReference type="Proteomes" id="UP001164794"/>
    </source>
</evidence>
<protein>
    <submittedName>
        <fullName evidence="1">Uncharacterized protein</fullName>
    </submittedName>
</protein>
<dbReference type="EMBL" id="CP098248">
    <property type="protein sequence ID" value="WAV98131.1"/>
    <property type="molecule type" value="Genomic_DNA"/>
</dbReference>
<sequence length="107" mass="12464">MAPHVEYYGKSVMSIHVQSDPGRRFSHETMDIPFENVSFLGQAFAADPADGRFVREYDPNIVPDGSGREYVDPFAWNHFGKSETRYHLRNTPLFLMLNHEYYEHSHT</sequence>
<reference evidence="1" key="1">
    <citation type="journal article" date="2022" name="Front. Microbiol.">
        <title>New perspectives on an old grouping: The genomic and phenotypic variability of Oxalobacter formigenes and the implications for calcium oxalate stone prevention.</title>
        <authorList>
            <person name="Chmiel J.A."/>
            <person name="Carr C."/>
            <person name="Stuivenberg G.A."/>
            <person name="Venema R."/>
            <person name="Chanyi R.M."/>
            <person name="Al K.F."/>
            <person name="Giguere D."/>
            <person name="Say H."/>
            <person name="Akouris P.P."/>
            <person name="Dominguez Romero S.A."/>
            <person name="Kwong A."/>
            <person name="Tai V."/>
            <person name="Koval S.F."/>
            <person name="Razvi H."/>
            <person name="Bjazevic J."/>
            <person name="Burton J.P."/>
        </authorList>
    </citation>
    <scope>NUCLEOTIDE SEQUENCE</scope>
    <source>
        <strain evidence="1">HOxNP-1</strain>
    </source>
</reference>
<proteinExistence type="predicted"/>
<keyword evidence="2" id="KW-1185">Reference proteome</keyword>
<accession>A0ABY7JL26</accession>